<dbReference type="GO" id="GO:0016747">
    <property type="term" value="F:acyltransferase activity, transferring groups other than amino-acyl groups"/>
    <property type="evidence" value="ECO:0007669"/>
    <property type="project" value="InterPro"/>
</dbReference>
<feature type="domain" description="N-acetyltransferase" evidence="1">
    <location>
        <begin position="4"/>
        <end position="154"/>
    </location>
</feature>
<reference evidence="2 3" key="1">
    <citation type="submission" date="2019-03" db="EMBL/GenBank/DDBJ databases">
        <title>Single cell metagenomics reveals metabolic interactions within the superorganism composed of flagellate Streblomastix strix and complex community of Bacteroidetes bacteria on its surface.</title>
        <authorList>
            <person name="Treitli S.C."/>
            <person name="Kolisko M."/>
            <person name="Husnik F."/>
            <person name="Keeling P."/>
            <person name="Hampl V."/>
        </authorList>
    </citation>
    <scope>NUCLEOTIDE SEQUENCE [LARGE SCALE GENOMIC DNA]</scope>
    <source>
        <strain evidence="2">St1</strain>
    </source>
</reference>
<dbReference type="Proteomes" id="UP000324575">
    <property type="component" value="Unassembled WGS sequence"/>
</dbReference>
<evidence type="ECO:0000259" key="1">
    <source>
        <dbReference type="PROSITE" id="PS51186"/>
    </source>
</evidence>
<gene>
    <name evidence="2" type="ORF">EZS26_001994</name>
</gene>
<organism evidence="2 3">
    <name type="scientific">Candidatus Ordinivivax streblomastigis</name>
    <dbReference type="NCBI Taxonomy" id="2540710"/>
    <lineage>
        <taxon>Bacteria</taxon>
        <taxon>Pseudomonadati</taxon>
        <taxon>Bacteroidota</taxon>
        <taxon>Bacteroidia</taxon>
        <taxon>Bacteroidales</taxon>
        <taxon>Candidatus Ordinivivax</taxon>
    </lineage>
</organism>
<dbReference type="InterPro" id="IPR000182">
    <property type="entry name" value="GNAT_dom"/>
</dbReference>
<dbReference type="AlphaFoldDB" id="A0A5M8P098"/>
<name>A0A5M8P098_9BACT</name>
<dbReference type="InterPro" id="IPR016181">
    <property type="entry name" value="Acyl_CoA_acyltransferase"/>
</dbReference>
<dbReference type="CDD" id="cd04301">
    <property type="entry name" value="NAT_SF"/>
    <property type="match status" value="1"/>
</dbReference>
<dbReference type="SUPFAM" id="SSF55729">
    <property type="entry name" value="Acyl-CoA N-acyltransferases (Nat)"/>
    <property type="match status" value="1"/>
</dbReference>
<evidence type="ECO:0000313" key="3">
    <source>
        <dbReference type="Proteomes" id="UP000324575"/>
    </source>
</evidence>
<dbReference type="Gene3D" id="3.40.630.30">
    <property type="match status" value="1"/>
</dbReference>
<evidence type="ECO:0000313" key="2">
    <source>
        <dbReference type="EMBL" id="KAA6301831.1"/>
    </source>
</evidence>
<proteinExistence type="predicted"/>
<sequence length="176" mass="21018">METIPVKGVDSLLFSSFWTIYESSFPLSERRSLDDQIRIFSNETYFLEVWEENGKVVGFIGWWDCDDLRFVEHYAIHTDCRSNGYGSRFLSGWIAKSDIPVLLEIEPVVDEITQRRHNFYRKLGFKDNTITHYQLPYHKETAALNLWLMSYPQPVSVERYEKFRLKQQTEIMPLYR</sequence>
<accession>A0A5M8P098</accession>
<comment type="caution">
    <text evidence="2">The sequence shown here is derived from an EMBL/GenBank/DDBJ whole genome shotgun (WGS) entry which is preliminary data.</text>
</comment>
<dbReference type="PROSITE" id="PS51186">
    <property type="entry name" value="GNAT"/>
    <property type="match status" value="1"/>
</dbReference>
<dbReference type="Pfam" id="PF00583">
    <property type="entry name" value="Acetyltransf_1"/>
    <property type="match status" value="1"/>
</dbReference>
<dbReference type="EMBL" id="SNRX01000013">
    <property type="protein sequence ID" value="KAA6301831.1"/>
    <property type="molecule type" value="Genomic_DNA"/>
</dbReference>
<protein>
    <recommendedName>
        <fullName evidence="1">N-acetyltransferase domain-containing protein</fullName>
    </recommendedName>
</protein>